<comment type="similarity">
    <text evidence="2">Belongs to the TonB family.</text>
</comment>
<keyword evidence="5" id="KW-0997">Cell inner membrane</keyword>
<dbReference type="InterPro" id="IPR037682">
    <property type="entry name" value="TonB_C"/>
</dbReference>
<keyword evidence="3" id="KW-0813">Transport</keyword>
<dbReference type="PROSITE" id="PS52015">
    <property type="entry name" value="TONB_CTD"/>
    <property type="match status" value="1"/>
</dbReference>
<dbReference type="PANTHER" id="PTHR33446:SF2">
    <property type="entry name" value="PROTEIN TONB"/>
    <property type="match status" value="1"/>
</dbReference>
<reference evidence="11 12" key="1">
    <citation type="journal article" date="2015" name="Int. J. Syst. Evol. Microbiol.">
        <title>Carboxylicivirga linearis sp. nov., isolated from a sea cucumber culture pond.</title>
        <authorList>
            <person name="Wang F.Q."/>
            <person name="Zhou Y.X."/>
            <person name="Lin X.Z."/>
            <person name="Chen G.J."/>
            <person name="Du Z.J."/>
        </authorList>
    </citation>
    <scope>NUCLEOTIDE SEQUENCE [LARGE SCALE GENOMIC DNA]</scope>
    <source>
        <strain evidence="11 12">FB218</strain>
    </source>
</reference>
<keyword evidence="12" id="KW-1185">Reference proteome</keyword>
<dbReference type="InterPro" id="IPR003538">
    <property type="entry name" value="TonB"/>
</dbReference>
<keyword evidence="4" id="KW-1003">Cell membrane</keyword>
<dbReference type="Proteomes" id="UP000708576">
    <property type="component" value="Unassembled WGS sequence"/>
</dbReference>
<dbReference type="PANTHER" id="PTHR33446">
    <property type="entry name" value="PROTEIN TONB-RELATED"/>
    <property type="match status" value="1"/>
</dbReference>
<evidence type="ECO:0000256" key="9">
    <source>
        <dbReference type="ARBA" id="ARBA00023136"/>
    </source>
</evidence>
<keyword evidence="8" id="KW-1133">Transmembrane helix</keyword>
<evidence type="ECO:0000256" key="8">
    <source>
        <dbReference type="ARBA" id="ARBA00022989"/>
    </source>
</evidence>
<dbReference type="NCBIfam" id="TIGR01352">
    <property type="entry name" value="tonB_Cterm"/>
    <property type="match status" value="1"/>
</dbReference>
<name>A0ABS5JRV7_9BACT</name>
<keyword evidence="6" id="KW-0812">Transmembrane</keyword>
<keyword evidence="7" id="KW-0653">Protein transport</keyword>
<evidence type="ECO:0000256" key="1">
    <source>
        <dbReference type="ARBA" id="ARBA00004383"/>
    </source>
</evidence>
<dbReference type="SUPFAM" id="SSF74653">
    <property type="entry name" value="TolA/TonB C-terminal domain"/>
    <property type="match status" value="1"/>
</dbReference>
<evidence type="ECO:0000259" key="10">
    <source>
        <dbReference type="PROSITE" id="PS52015"/>
    </source>
</evidence>
<gene>
    <name evidence="11" type="ORF">KEM10_03350</name>
</gene>
<dbReference type="Pfam" id="PF03544">
    <property type="entry name" value="TonB_C"/>
    <property type="match status" value="1"/>
</dbReference>
<comment type="caution">
    <text evidence="11">The sequence shown here is derived from an EMBL/GenBank/DDBJ whole genome shotgun (WGS) entry which is preliminary data.</text>
</comment>
<evidence type="ECO:0000256" key="6">
    <source>
        <dbReference type="ARBA" id="ARBA00022692"/>
    </source>
</evidence>
<dbReference type="InterPro" id="IPR051045">
    <property type="entry name" value="TonB-dependent_transducer"/>
</dbReference>
<dbReference type="Gene3D" id="3.30.1150.10">
    <property type="match status" value="1"/>
</dbReference>
<comment type="subcellular location">
    <subcellularLocation>
        <location evidence="1">Cell inner membrane</location>
        <topology evidence="1">Single-pass membrane protein</topology>
        <orientation evidence="1">Periplasmic side</orientation>
    </subcellularLocation>
</comment>
<dbReference type="RefSeq" id="WP_212213472.1">
    <property type="nucleotide sequence ID" value="NZ_JAGUCO010000001.1"/>
</dbReference>
<evidence type="ECO:0000256" key="5">
    <source>
        <dbReference type="ARBA" id="ARBA00022519"/>
    </source>
</evidence>
<evidence type="ECO:0000256" key="7">
    <source>
        <dbReference type="ARBA" id="ARBA00022927"/>
    </source>
</evidence>
<feature type="domain" description="TonB C-terminal" evidence="10">
    <location>
        <begin position="136"/>
        <end position="226"/>
    </location>
</feature>
<organism evidence="11 12">
    <name type="scientific">Carboxylicivirga linearis</name>
    <dbReference type="NCBI Taxonomy" id="1628157"/>
    <lineage>
        <taxon>Bacteria</taxon>
        <taxon>Pseudomonadati</taxon>
        <taxon>Bacteroidota</taxon>
        <taxon>Bacteroidia</taxon>
        <taxon>Marinilabiliales</taxon>
        <taxon>Marinilabiliaceae</taxon>
        <taxon>Carboxylicivirga</taxon>
    </lineage>
</organism>
<keyword evidence="9" id="KW-0472">Membrane</keyword>
<protein>
    <submittedName>
        <fullName evidence="11">Energy transducer TonB</fullName>
    </submittedName>
</protein>
<evidence type="ECO:0000313" key="11">
    <source>
        <dbReference type="EMBL" id="MBS2097299.1"/>
    </source>
</evidence>
<dbReference type="InterPro" id="IPR006260">
    <property type="entry name" value="TonB/TolA_C"/>
</dbReference>
<evidence type="ECO:0000256" key="2">
    <source>
        <dbReference type="ARBA" id="ARBA00006555"/>
    </source>
</evidence>
<evidence type="ECO:0000313" key="12">
    <source>
        <dbReference type="Proteomes" id="UP000708576"/>
    </source>
</evidence>
<sequence length="226" mass="25450">MKVKKYKHADLERKRSMFFQIGLIVALAASLAAFEWSTEEVLVPEDLAGQIDPYEEDLILPENIKLEEKQPQPVQPQKILEPIIKETNNNDPNAGEMNFSSEDWPEVPVDIPELPDEPVEDNSVYIFVERMPEPPGGMKGLMKYFAENIRFPVICAELGIEGRVYVGFVVDKDGSVTDVKVLRSPDANLSKEAIRVVQNMPAWKPGRQGGKPVKVSYTVPVNFKLQ</sequence>
<evidence type="ECO:0000256" key="3">
    <source>
        <dbReference type="ARBA" id="ARBA00022448"/>
    </source>
</evidence>
<accession>A0ABS5JRV7</accession>
<evidence type="ECO:0000256" key="4">
    <source>
        <dbReference type="ARBA" id="ARBA00022475"/>
    </source>
</evidence>
<proteinExistence type="inferred from homology"/>
<dbReference type="PRINTS" id="PR01374">
    <property type="entry name" value="TONBPROTEIN"/>
</dbReference>
<dbReference type="EMBL" id="JAGUCO010000001">
    <property type="protein sequence ID" value="MBS2097299.1"/>
    <property type="molecule type" value="Genomic_DNA"/>
</dbReference>